<sequence>MASTSSQTRRRDQDAQSSPSRQPRPRKSDTVKAEVWYVHSAQPAGTRGYILNEWFRPTKAQTASRKHARIAHAGYWIREDAHTATQDGINPEQNEASEEGDDTPGRVDG</sequence>
<feature type="region of interest" description="Disordered" evidence="1">
    <location>
        <begin position="81"/>
        <end position="109"/>
    </location>
</feature>
<gene>
    <name evidence="2" type="ORF">AMS68_002577</name>
</gene>
<dbReference type="AlphaFoldDB" id="A0A6H0XRG6"/>
<dbReference type="EMBL" id="CP051140">
    <property type="protein sequence ID" value="QIW97059.1"/>
    <property type="molecule type" value="Genomic_DNA"/>
</dbReference>
<keyword evidence="3" id="KW-1185">Reference proteome</keyword>
<evidence type="ECO:0000256" key="1">
    <source>
        <dbReference type="SAM" id="MobiDB-lite"/>
    </source>
</evidence>
<protein>
    <submittedName>
        <fullName evidence="2">Uncharacterized protein</fullName>
    </submittedName>
</protein>
<organism evidence="2 3">
    <name type="scientific">Peltaster fructicola</name>
    <dbReference type="NCBI Taxonomy" id="286661"/>
    <lineage>
        <taxon>Eukaryota</taxon>
        <taxon>Fungi</taxon>
        <taxon>Dikarya</taxon>
        <taxon>Ascomycota</taxon>
        <taxon>Pezizomycotina</taxon>
        <taxon>Dothideomycetes</taxon>
        <taxon>Dothideomycetes incertae sedis</taxon>
        <taxon>Peltaster</taxon>
    </lineage>
</organism>
<accession>A0A6H0XRG6</accession>
<dbReference type="Proteomes" id="UP000503462">
    <property type="component" value="Chromosome 2"/>
</dbReference>
<feature type="compositionally biased region" description="Polar residues" evidence="1">
    <location>
        <begin position="83"/>
        <end position="94"/>
    </location>
</feature>
<evidence type="ECO:0000313" key="2">
    <source>
        <dbReference type="EMBL" id="QIW97059.1"/>
    </source>
</evidence>
<evidence type="ECO:0000313" key="3">
    <source>
        <dbReference type="Proteomes" id="UP000503462"/>
    </source>
</evidence>
<proteinExistence type="predicted"/>
<reference evidence="2 3" key="1">
    <citation type="journal article" date="2016" name="Sci. Rep.">
        <title>Peltaster fructicola genome reveals evolution from an invasive phytopathogen to an ectophytic parasite.</title>
        <authorList>
            <person name="Xu C."/>
            <person name="Chen H."/>
            <person name="Gleason M.L."/>
            <person name="Xu J.R."/>
            <person name="Liu H."/>
            <person name="Zhang R."/>
            <person name="Sun G."/>
        </authorList>
    </citation>
    <scope>NUCLEOTIDE SEQUENCE [LARGE SCALE GENOMIC DNA]</scope>
    <source>
        <strain evidence="2 3">LNHT1506</strain>
    </source>
</reference>
<name>A0A6H0XRG6_9PEZI</name>
<feature type="region of interest" description="Disordered" evidence="1">
    <location>
        <begin position="1"/>
        <end position="33"/>
    </location>
</feature>